<organism evidence="2 3">
    <name type="scientific">Hymenobacter endophyticus</name>
    <dbReference type="NCBI Taxonomy" id="3076335"/>
    <lineage>
        <taxon>Bacteria</taxon>
        <taxon>Pseudomonadati</taxon>
        <taxon>Bacteroidota</taxon>
        <taxon>Cytophagia</taxon>
        <taxon>Cytophagales</taxon>
        <taxon>Hymenobacteraceae</taxon>
        <taxon>Hymenobacter</taxon>
    </lineage>
</organism>
<accession>A0ABU3TMZ9</accession>
<sequence>MNSTSTPQEIEEEYVWNFFGRNAEYYLQTWRLRQKGKYITFNAAAFFLGLFWFLYRRMYLGSVNSG</sequence>
<keyword evidence="1" id="KW-0472">Membrane</keyword>
<evidence type="ECO:0000256" key="1">
    <source>
        <dbReference type="SAM" id="Phobius"/>
    </source>
</evidence>
<name>A0ABU3TMZ9_9BACT</name>
<keyword evidence="3" id="KW-1185">Reference proteome</keyword>
<comment type="caution">
    <text evidence="2">The sequence shown here is derived from an EMBL/GenBank/DDBJ whole genome shotgun (WGS) entry which is preliminary data.</text>
</comment>
<gene>
    <name evidence="2" type="ORF">ROI90_20320</name>
</gene>
<dbReference type="Pfam" id="PF10947">
    <property type="entry name" value="DUF2628"/>
    <property type="match status" value="1"/>
</dbReference>
<protein>
    <submittedName>
        <fullName evidence="2">DUF2628 domain-containing protein</fullName>
    </submittedName>
</protein>
<dbReference type="RefSeq" id="WP_316000120.1">
    <property type="nucleotide sequence ID" value="NZ_JAWDJT010000018.1"/>
</dbReference>
<keyword evidence="1" id="KW-1133">Transmembrane helix</keyword>
<evidence type="ECO:0000313" key="3">
    <source>
        <dbReference type="Proteomes" id="UP001250698"/>
    </source>
</evidence>
<evidence type="ECO:0000313" key="2">
    <source>
        <dbReference type="EMBL" id="MDU0372763.1"/>
    </source>
</evidence>
<feature type="transmembrane region" description="Helical" evidence="1">
    <location>
        <begin position="38"/>
        <end position="55"/>
    </location>
</feature>
<keyword evidence="1" id="KW-0812">Transmembrane</keyword>
<proteinExistence type="predicted"/>
<dbReference type="InterPro" id="IPR024399">
    <property type="entry name" value="DUF2628"/>
</dbReference>
<dbReference type="EMBL" id="JAWDJT010000018">
    <property type="protein sequence ID" value="MDU0372763.1"/>
    <property type="molecule type" value="Genomic_DNA"/>
</dbReference>
<dbReference type="Proteomes" id="UP001250698">
    <property type="component" value="Unassembled WGS sequence"/>
</dbReference>
<reference evidence="2 3" key="1">
    <citation type="submission" date="2023-10" db="EMBL/GenBank/DDBJ databases">
        <title>Hymenobacter endophyticus sp. nov., an isolate from the leaf tissues of wheat.</title>
        <authorList>
            <person name="Dai Y."/>
        </authorList>
    </citation>
    <scope>NUCLEOTIDE SEQUENCE [LARGE SCALE GENOMIC DNA]</scope>
    <source>
        <strain evidence="2 3">ZK17L-C2</strain>
    </source>
</reference>